<dbReference type="GO" id="GO:0000776">
    <property type="term" value="C:kinetochore"/>
    <property type="evidence" value="ECO:0007669"/>
    <property type="project" value="TreeGrafter"/>
</dbReference>
<dbReference type="PROSITE" id="PS00108">
    <property type="entry name" value="PROTEIN_KINASE_ST"/>
    <property type="match status" value="1"/>
</dbReference>
<dbReference type="PANTHER" id="PTHR24345:SF93">
    <property type="entry name" value="SERINE_THREONINE-PROTEIN KINASE PLK1"/>
    <property type="match status" value="1"/>
</dbReference>
<dbReference type="EMBL" id="CAKKLH010000319">
    <property type="protein sequence ID" value="CAH0111943.1"/>
    <property type="molecule type" value="Genomic_DNA"/>
</dbReference>
<dbReference type="Gene3D" id="3.30.200.20">
    <property type="entry name" value="Phosphorylase Kinase, domain 1"/>
    <property type="match status" value="1"/>
</dbReference>
<sequence>MLIIKIKQEPRPEIIPDMLCDAAAKKRYRRGRFLGKSGFAKCYELTDLDNGQIFAGKIVSKQLLVKPHLKDKMCGRHFIFKSLKELYMRRKAVTEPEARYFMHQLLLGVKYLHENKMIHRDLKLENLLLNDYMELKIGDFGLATKLDFTGERKRTLCGTPNYISPEVLNMEGHGFEVDVWSMGASVGRHPFETQSLKYNYSIIKRNKYHIPSRIGPLASESAITMRIENHCP</sequence>
<protein>
    <recommendedName>
        <fullName evidence="1">Protein kinase domain-containing protein</fullName>
    </recommendedName>
</protein>
<proteinExistence type="predicted"/>
<dbReference type="InterPro" id="IPR011009">
    <property type="entry name" value="Kinase-like_dom_sf"/>
</dbReference>
<feature type="domain" description="Protein kinase" evidence="1">
    <location>
        <begin position="1"/>
        <end position="232"/>
    </location>
</feature>
<dbReference type="GO" id="GO:0007052">
    <property type="term" value="P:mitotic spindle organization"/>
    <property type="evidence" value="ECO:0007669"/>
    <property type="project" value="TreeGrafter"/>
</dbReference>
<dbReference type="PROSITE" id="PS50011">
    <property type="entry name" value="PROTEIN_KINASE_DOM"/>
    <property type="match status" value="1"/>
</dbReference>
<evidence type="ECO:0000313" key="2">
    <source>
        <dbReference type="EMBL" id="CAH0111943.1"/>
    </source>
</evidence>
<dbReference type="PANTHER" id="PTHR24345">
    <property type="entry name" value="SERINE/THREONINE-PROTEIN KINASE PLK"/>
    <property type="match status" value="1"/>
</dbReference>
<dbReference type="Proteomes" id="UP000789390">
    <property type="component" value="Unassembled WGS sequence"/>
</dbReference>
<dbReference type="Pfam" id="PF00069">
    <property type="entry name" value="Pkinase"/>
    <property type="match status" value="1"/>
</dbReference>
<evidence type="ECO:0000259" key="1">
    <source>
        <dbReference type="PROSITE" id="PS50011"/>
    </source>
</evidence>
<dbReference type="SUPFAM" id="SSF56112">
    <property type="entry name" value="Protein kinase-like (PK-like)"/>
    <property type="match status" value="1"/>
</dbReference>
<evidence type="ECO:0000313" key="3">
    <source>
        <dbReference type="Proteomes" id="UP000789390"/>
    </source>
</evidence>
<dbReference type="InterPro" id="IPR000719">
    <property type="entry name" value="Prot_kinase_dom"/>
</dbReference>
<dbReference type="GO" id="GO:0005524">
    <property type="term" value="F:ATP binding"/>
    <property type="evidence" value="ECO:0007669"/>
    <property type="project" value="InterPro"/>
</dbReference>
<dbReference type="GO" id="GO:0004674">
    <property type="term" value="F:protein serine/threonine kinase activity"/>
    <property type="evidence" value="ECO:0007669"/>
    <property type="project" value="TreeGrafter"/>
</dbReference>
<name>A0A8J2S0J9_9CRUS</name>
<dbReference type="AlphaFoldDB" id="A0A8J2S0J9"/>
<accession>A0A8J2S0J9</accession>
<keyword evidence="3" id="KW-1185">Reference proteome</keyword>
<comment type="caution">
    <text evidence="2">The sequence shown here is derived from an EMBL/GenBank/DDBJ whole genome shotgun (WGS) entry which is preliminary data.</text>
</comment>
<dbReference type="OrthoDB" id="408964at2759"/>
<dbReference type="InterPro" id="IPR008271">
    <property type="entry name" value="Ser/Thr_kinase_AS"/>
</dbReference>
<dbReference type="GO" id="GO:0005737">
    <property type="term" value="C:cytoplasm"/>
    <property type="evidence" value="ECO:0007669"/>
    <property type="project" value="TreeGrafter"/>
</dbReference>
<dbReference type="GO" id="GO:0005634">
    <property type="term" value="C:nucleus"/>
    <property type="evidence" value="ECO:0007669"/>
    <property type="project" value="TreeGrafter"/>
</dbReference>
<reference evidence="2" key="1">
    <citation type="submission" date="2021-11" db="EMBL/GenBank/DDBJ databases">
        <authorList>
            <person name="Schell T."/>
        </authorList>
    </citation>
    <scope>NUCLEOTIDE SEQUENCE</scope>
    <source>
        <strain evidence="2">M5</strain>
    </source>
</reference>
<organism evidence="2 3">
    <name type="scientific">Daphnia galeata</name>
    <dbReference type="NCBI Taxonomy" id="27404"/>
    <lineage>
        <taxon>Eukaryota</taxon>
        <taxon>Metazoa</taxon>
        <taxon>Ecdysozoa</taxon>
        <taxon>Arthropoda</taxon>
        <taxon>Crustacea</taxon>
        <taxon>Branchiopoda</taxon>
        <taxon>Diplostraca</taxon>
        <taxon>Cladocera</taxon>
        <taxon>Anomopoda</taxon>
        <taxon>Daphniidae</taxon>
        <taxon>Daphnia</taxon>
    </lineage>
</organism>
<dbReference type="GO" id="GO:0000922">
    <property type="term" value="C:spindle pole"/>
    <property type="evidence" value="ECO:0007669"/>
    <property type="project" value="TreeGrafter"/>
</dbReference>
<gene>
    <name evidence="2" type="ORF">DGAL_LOCUS15600</name>
</gene>
<dbReference type="SMART" id="SM00220">
    <property type="entry name" value="S_TKc"/>
    <property type="match status" value="1"/>
</dbReference>
<dbReference type="Gene3D" id="1.10.510.10">
    <property type="entry name" value="Transferase(Phosphotransferase) domain 1"/>
    <property type="match status" value="1"/>
</dbReference>
<dbReference type="GO" id="GO:0005813">
    <property type="term" value="C:centrosome"/>
    <property type="evidence" value="ECO:0007669"/>
    <property type="project" value="TreeGrafter"/>
</dbReference>